<feature type="domain" description="CCHC-type" evidence="3">
    <location>
        <begin position="71"/>
        <end position="86"/>
    </location>
</feature>
<dbReference type="Pfam" id="PF22936">
    <property type="entry name" value="Pol_BBD"/>
    <property type="match status" value="1"/>
</dbReference>
<dbReference type="SMART" id="SM00343">
    <property type="entry name" value="ZnF_C2HC"/>
    <property type="match status" value="1"/>
</dbReference>
<evidence type="ECO:0000313" key="5">
    <source>
        <dbReference type="Proteomes" id="UP000298416"/>
    </source>
</evidence>
<organism evidence="4">
    <name type="scientific">Salvia splendens</name>
    <name type="common">Scarlet sage</name>
    <dbReference type="NCBI Taxonomy" id="180675"/>
    <lineage>
        <taxon>Eukaryota</taxon>
        <taxon>Viridiplantae</taxon>
        <taxon>Streptophyta</taxon>
        <taxon>Embryophyta</taxon>
        <taxon>Tracheophyta</taxon>
        <taxon>Spermatophyta</taxon>
        <taxon>Magnoliopsida</taxon>
        <taxon>eudicotyledons</taxon>
        <taxon>Gunneridae</taxon>
        <taxon>Pentapetalae</taxon>
        <taxon>asterids</taxon>
        <taxon>lamiids</taxon>
        <taxon>Lamiales</taxon>
        <taxon>Lamiaceae</taxon>
        <taxon>Nepetoideae</taxon>
        <taxon>Mentheae</taxon>
        <taxon>Salviinae</taxon>
        <taxon>Salvia</taxon>
        <taxon>Salvia subgen. Calosphace</taxon>
        <taxon>core Calosphace</taxon>
    </lineage>
</organism>
<feature type="compositionally biased region" description="Low complexity" evidence="2">
    <location>
        <begin position="29"/>
        <end position="39"/>
    </location>
</feature>
<dbReference type="SUPFAM" id="SSF57756">
    <property type="entry name" value="Retrovirus zinc finger-like domains"/>
    <property type="match status" value="1"/>
</dbReference>
<reference evidence="4" key="2">
    <citation type="submission" date="2020-08" db="EMBL/GenBank/DDBJ databases">
        <title>Plant Genome Project.</title>
        <authorList>
            <person name="Zhang R.-G."/>
        </authorList>
    </citation>
    <scope>NUCLEOTIDE SEQUENCE</scope>
    <source>
        <strain evidence="4">Huo1</strain>
        <tissue evidence="4">Leaf</tissue>
    </source>
</reference>
<dbReference type="AlphaFoldDB" id="A0A8X8YPY6"/>
<dbReference type="Gene3D" id="4.10.60.10">
    <property type="entry name" value="Zinc finger, CCHC-type"/>
    <property type="match status" value="1"/>
</dbReference>
<dbReference type="GO" id="GO:0008270">
    <property type="term" value="F:zinc ion binding"/>
    <property type="evidence" value="ECO:0007669"/>
    <property type="project" value="UniProtKB-KW"/>
</dbReference>
<dbReference type="PANTHER" id="PTHR47592">
    <property type="entry name" value="PBF68 PROTEIN"/>
    <property type="match status" value="1"/>
</dbReference>
<name>A0A8X8YPY6_SALSN</name>
<keyword evidence="1" id="KW-0863">Zinc-finger</keyword>
<dbReference type="GO" id="GO:0003676">
    <property type="term" value="F:nucleic acid binding"/>
    <property type="evidence" value="ECO:0007669"/>
    <property type="project" value="InterPro"/>
</dbReference>
<dbReference type="PANTHER" id="PTHR47592:SF27">
    <property type="entry name" value="OS08G0421700 PROTEIN"/>
    <property type="match status" value="1"/>
</dbReference>
<dbReference type="EMBL" id="PNBA02000001">
    <property type="protein sequence ID" value="KAG6436024.1"/>
    <property type="molecule type" value="Genomic_DNA"/>
</dbReference>
<dbReference type="Pfam" id="PF00098">
    <property type="entry name" value="zf-CCHC"/>
    <property type="match status" value="1"/>
</dbReference>
<evidence type="ECO:0000259" key="3">
    <source>
        <dbReference type="PROSITE" id="PS50158"/>
    </source>
</evidence>
<feature type="region of interest" description="Disordered" evidence="2">
    <location>
        <begin position="22"/>
        <end position="64"/>
    </location>
</feature>
<feature type="compositionally biased region" description="Basic residues" evidence="2">
    <location>
        <begin position="50"/>
        <end position="60"/>
    </location>
</feature>
<dbReference type="InterPro" id="IPR036875">
    <property type="entry name" value="Znf_CCHC_sf"/>
</dbReference>
<sequence>MQEVVTGKETLSLEDVRSALHIREDRKQAASSATESQASGLSATGTGQKKSGKKKSKSKGGSKGFQPGDICRYCKESGHWQYDCPKKKMKDGKKEDANGSVTVAEADDSDSEVSLALVADDQPHSNDVWIFDSGASYHLCLHREYFTTYEQIDGGNITMANNVVCKVVGIGSIRIRTHGGVFCTLNDVRHVPQMTKNLISLSTFGSKGFGFKVIHNRNVVFDENSMLNSVVKSVGVEDSSSVDKQVELQVTHNESESQLQGGEDQHTTAETTGSDIHPEARQRSIAIDKARRIGVKPPQK</sequence>
<dbReference type="InterPro" id="IPR001878">
    <property type="entry name" value="Znf_CCHC"/>
</dbReference>
<dbReference type="Proteomes" id="UP000298416">
    <property type="component" value="Unassembled WGS sequence"/>
</dbReference>
<protein>
    <recommendedName>
        <fullName evidence="3">CCHC-type domain-containing protein</fullName>
    </recommendedName>
</protein>
<keyword evidence="5" id="KW-1185">Reference proteome</keyword>
<keyword evidence="1" id="KW-0862">Zinc</keyword>
<evidence type="ECO:0000256" key="1">
    <source>
        <dbReference type="PROSITE-ProRule" id="PRU00047"/>
    </source>
</evidence>
<evidence type="ECO:0000313" key="4">
    <source>
        <dbReference type="EMBL" id="KAG6436024.1"/>
    </source>
</evidence>
<evidence type="ECO:0000256" key="2">
    <source>
        <dbReference type="SAM" id="MobiDB-lite"/>
    </source>
</evidence>
<dbReference type="PROSITE" id="PS50158">
    <property type="entry name" value="ZF_CCHC"/>
    <property type="match status" value="1"/>
</dbReference>
<gene>
    <name evidence="4" type="ORF">SASPL_100905</name>
</gene>
<feature type="compositionally biased region" description="Basic and acidic residues" evidence="2">
    <location>
        <begin position="276"/>
        <end position="291"/>
    </location>
</feature>
<feature type="region of interest" description="Disordered" evidence="2">
    <location>
        <begin position="252"/>
        <end position="300"/>
    </location>
</feature>
<keyword evidence="1" id="KW-0479">Metal-binding</keyword>
<proteinExistence type="predicted"/>
<comment type="caution">
    <text evidence="4">The sequence shown here is derived from an EMBL/GenBank/DDBJ whole genome shotgun (WGS) entry which is preliminary data.</text>
</comment>
<dbReference type="InterPro" id="IPR054722">
    <property type="entry name" value="PolX-like_BBD"/>
</dbReference>
<accession>A0A8X8YPY6</accession>
<reference evidence="4" key="1">
    <citation type="submission" date="2018-01" db="EMBL/GenBank/DDBJ databases">
        <authorList>
            <person name="Mao J.F."/>
        </authorList>
    </citation>
    <scope>NUCLEOTIDE SEQUENCE</scope>
    <source>
        <strain evidence="4">Huo1</strain>
        <tissue evidence="4">Leaf</tissue>
    </source>
</reference>